<evidence type="ECO:0000313" key="2">
    <source>
        <dbReference type="EMBL" id="KGM37117.1"/>
    </source>
</evidence>
<dbReference type="CDD" id="cd07750">
    <property type="entry name" value="PolyPPase_VTC_like"/>
    <property type="match status" value="1"/>
</dbReference>
<dbReference type="SUPFAM" id="SSF55154">
    <property type="entry name" value="CYTH-like phosphatases"/>
    <property type="match status" value="1"/>
</dbReference>
<gene>
    <name evidence="2" type="ORF">SSIN_1109</name>
</gene>
<dbReference type="InterPro" id="IPR033469">
    <property type="entry name" value="CYTH-like_dom_sf"/>
</dbReference>
<dbReference type="InterPro" id="IPR042267">
    <property type="entry name" value="VTC_sf"/>
</dbReference>
<dbReference type="AlphaFoldDB" id="A0A0A0DJF0"/>
<feature type="domain" description="VTC" evidence="1">
    <location>
        <begin position="11"/>
        <end position="231"/>
    </location>
</feature>
<evidence type="ECO:0000313" key="3">
    <source>
        <dbReference type="Proteomes" id="UP000030019"/>
    </source>
</evidence>
<comment type="caution">
    <text evidence="2">The sequence shown here is derived from an EMBL/GenBank/DDBJ whole genome shotgun (WGS) entry which is preliminary data.</text>
</comment>
<sequence length="243" mass="28451">MKQKQIQTNFQRIETKYILDRATLALLEAEMQPYLIPDDYATSTISNVYFDNDDFQMIQDSIAKKGGREKLRMRTYVEEPTDDSQVFLEIKKKCDEVGFKYRLVSNLTSVVNYIENGLADQTISDERVKAEVEELQERYVDLKPKMVISYERYSMKGLEDKKVRVTVDSNIRYRDYDVDLTSGRYGLPLLEEGQVIMEIKISGQYPQWLADILNKYGLEDQSFSKYGRAYLKTKKRMAQTLKS</sequence>
<dbReference type="GO" id="GO:0006799">
    <property type="term" value="P:polyphosphate biosynthetic process"/>
    <property type="evidence" value="ECO:0007669"/>
    <property type="project" value="UniProtKB-ARBA"/>
</dbReference>
<dbReference type="Gene3D" id="3.20.100.30">
    <property type="entry name" value="VTC, catalytic tunnel domain"/>
    <property type="match status" value="1"/>
</dbReference>
<dbReference type="EMBL" id="JPEN01000066">
    <property type="protein sequence ID" value="KGM37117.1"/>
    <property type="molecule type" value="Genomic_DNA"/>
</dbReference>
<dbReference type="STRING" id="176090.SSIN_1109"/>
<dbReference type="Proteomes" id="UP000030019">
    <property type="component" value="Unassembled WGS sequence"/>
</dbReference>
<accession>A0A0A0DJF0</accession>
<proteinExistence type="predicted"/>
<dbReference type="eggNOG" id="COG5036">
    <property type="taxonomic scope" value="Bacteria"/>
</dbReference>
<keyword evidence="3" id="KW-1185">Reference proteome</keyword>
<dbReference type="RefSeq" id="WP_037616603.1">
    <property type="nucleotide sequence ID" value="NZ_JPEN01000066.1"/>
</dbReference>
<organism evidence="2 3">
    <name type="scientific">Streptococcus sinensis</name>
    <dbReference type="NCBI Taxonomy" id="176090"/>
    <lineage>
        <taxon>Bacteria</taxon>
        <taxon>Bacillati</taxon>
        <taxon>Bacillota</taxon>
        <taxon>Bacilli</taxon>
        <taxon>Lactobacillales</taxon>
        <taxon>Streptococcaceae</taxon>
        <taxon>Streptococcus</taxon>
    </lineage>
</organism>
<dbReference type="InterPro" id="IPR018966">
    <property type="entry name" value="VTC_domain"/>
</dbReference>
<dbReference type="Pfam" id="PF09359">
    <property type="entry name" value="VTC"/>
    <property type="match status" value="1"/>
</dbReference>
<protein>
    <recommendedName>
        <fullName evidence="1">VTC domain-containing protein</fullName>
    </recommendedName>
</protein>
<name>A0A0A0DJF0_9STRE</name>
<reference evidence="2 3" key="1">
    <citation type="submission" date="2014-06" db="EMBL/GenBank/DDBJ databases">
        <authorList>
            <person name="Teng J.L."/>
            <person name="Huang Y."/>
            <person name="Tse H."/>
            <person name="Lau S.K."/>
            <person name="Woo P.C."/>
        </authorList>
    </citation>
    <scope>NUCLEOTIDE SEQUENCE [LARGE SCALE GENOMIC DNA]</scope>
    <source>
        <strain evidence="2 3">HKU4</strain>
    </source>
</reference>
<dbReference type="PATRIC" id="fig|176090.4.peg.1074"/>
<evidence type="ECO:0000259" key="1">
    <source>
        <dbReference type="Pfam" id="PF09359"/>
    </source>
</evidence>